<organism evidence="10 11">
    <name type="scientific">Pristionchus mayeri</name>
    <dbReference type="NCBI Taxonomy" id="1317129"/>
    <lineage>
        <taxon>Eukaryota</taxon>
        <taxon>Metazoa</taxon>
        <taxon>Ecdysozoa</taxon>
        <taxon>Nematoda</taxon>
        <taxon>Chromadorea</taxon>
        <taxon>Rhabditida</taxon>
        <taxon>Rhabditina</taxon>
        <taxon>Diplogasteromorpha</taxon>
        <taxon>Diplogasteroidea</taxon>
        <taxon>Neodiplogasteridae</taxon>
        <taxon>Pristionchus</taxon>
    </lineage>
</organism>
<dbReference type="PANTHER" id="PTHR24394">
    <property type="entry name" value="ZINC FINGER PROTEIN"/>
    <property type="match status" value="1"/>
</dbReference>
<evidence type="ECO:0000313" key="10">
    <source>
        <dbReference type="EMBL" id="GMR31344.1"/>
    </source>
</evidence>
<feature type="region of interest" description="Disordered" evidence="8">
    <location>
        <begin position="164"/>
        <end position="193"/>
    </location>
</feature>
<evidence type="ECO:0000256" key="5">
    <source>
        <dbReference type="ARBA" id="ARBA00022833"/>
    </source>
</evidence>
<dbReference type="AlphaFoldDB" id="A0AAN4Z121"/>
<evidence type="ECO:0000256" key="2">
    <source>
        <dbReference type="ARBA" id="ARBA00022723"/>
    </source>
</evidence>
<evidence type="ECO:0000259" key="9">
    <source>
        <dbReference type="PROSITE" id="PS50157"/>
    </source>
</evidence>
<keyword evidence="2" id="KW-0479">Metal-binding</keyword>
<keyword evidence="4 7" id="KW-0863">Zinc-finger</keyword>
<feature type="non-terminal residue" evidence="10">
    <location>
        <position position="1"/>
    </location>
</feature>
<dbReference type="EMBL" id="BTRK01000001">
    <property type="protein sequence ID" value="GMR31344.1"/>
    <property type="molecule type" value="Genomic_DNA"/>
</dbReference>
<name>A0AAN4Z121_9BILA</name>
<proteinExistence type="predicted"/>
<dbReference type="SUPFAM" id="SSF57667">
    <property type="entry name" value="beta-beta-alpha zinc fingers"/>
    <property type="match status" value="1"/>
</dbReference>
<accession>A0AAN4Z121</accession>
<keyword evidence="11" id="KW-1185">Reference proteome</keyword>
<keyword evidence="5" id="KW-0862">Zinc</keyword>
<dbReference type="GO" id="GO:0008270">
    <property type="term" value="F:zinc ion binding"/>
    <property type="evidence" value="ECO:0007669"/>
    <property type="project" value="UniProtKB-KW"/>
</dbReference>
<evidence type="ECO:0000256" key="1">
    <source>
        <dbReference type="ARBA" id="ARBA00004123"/>
    </source>
</evidence>
<evidence type="ECO:0000256" key="3">
    <source>
        <dbReference type="ARBA" id="ARBA00022737"/>
    </source>
</evidence>
<dbReference type="InterPro" id="IPR036236">
    <property type="entry name" value="Znf_C2H2_sf"/>
</dbReference>
<dbReference type="Gene3D" id="3.30.160.60">
    <property type="entry name" value="Classic Zinc Finger"/>
    <property type="match status" value="2"/>
</dbReference>
<comment type="subcellular location">
    <subcellularLocation>
        <location evidence="1">Nucleus</location>
    </subcellularLocation>
</comment>
<sequence>FCSECGQEFSNKSNLKVHMRLHTGEKPHTCLYCDKNFHFLSARNGHIICYHRMQPYACLTCGEQFGMKGGLVKHLGANPGHTDQKLDSESKSYGVEKIPLFETVTPNEFKEESEEFKDEPMDYSKHDFKQEEPFDGVCTSYIPPSKRSKVVEIEKIIDDQFRAEMTLNGNESRVDEGTLKKEEEVDEPGTSSR</sequence>
<evidence type="ECO:0000256" key="6">
    <source>
        <dbReference type="ARBA" id="ARBA00023242"/>
    </source>
</evidence>
<dbReference type="GO" id="GO:0005634">
    <property type="term" value="C:nucleus"/>
    <property type="evidence" value="ECO:0007669"/>
    <property type="project" value="UniProtKB-SubCell"/>
</dbReference>
<dbReference type="SMART" id="SM00355">
    <property type="entry name" value="ZnF_C2H2"/>
    <property type="match status" value="3"/>
</dbReference>
<dbReference type="InterPro" id="IPR013087">
    <property type="entry name" value="Znf_C2H2_type"/>
</dbReference>
<feature type="compositionally biased region" description="Basic and acidic residues" evidence="8">
    <location>
        <begin position="172"/>
        <end position="183"/>
    </location>
</feature>
<keyword evidence="6" id="KW-0539">Nucleus</keyword>
<keyword evidence="3" id="KW-0677">Repeat</keyword>
<evidence type="ECO:0000256" key="8">
    <source>
        <dbReference type="SAM" id="MobiDB-lite"/>
    </source>
</evidence>
<feature type="domain" description="C2H2-type" evidence="9">
    <location>
        <begin position="1"/>
        <end position="27"/>
    </location>
</feature>
<comment type="caution">
    <text evidence="10">The sequence shown here is derived from an EMBL/GenBank/DDBJ whole genome shotgun (WGS) entry which is preliminary data.</text>
</comment>
<dbReference type="PANTHER" id="PTHR24394:SF44">
    <property type="entry name" value="ZINC FINGER PROTEIN 271-LIKE"/>
    <property type="match status" value="1"/>
</dbReference>
<dbReference type="PROSITE" id="PS00028">
    <property type="entry name" value="ZINC_FINGER_C2H2_1"/>
    <property type="match status" value="1"/>
</dbReference>
<evidence type="ECO:0000313" key="11">
    <source>
        <dbReference type="Proteomes" id="UP001328107"/>
    </source>
</evidence>
<dbReference type="Proteomes" id="UP001328107">
    <property type="component" value="Unassembled WGS sequence"/>
</dbReference>
<dbReference type="PROSITE" id="PS50157">
    <property type="entry name" value="ZINC_FINGER_C2H2_2"/>
    <property type="match status" value="2"/>
</dbReference>
<dbReference type="FunFam" id="3.30.160.60:FF:000478">
    <property type="entry name" value="Zinc finger protein 133"/>
    <property type="match status" value="1"/>
</dbReference>
<protein>
    <recommendedName>
        <fullName evidence="9">C2H2-type domain-containing protein</fullName>
    </recommendedName>
</protein>
<feature type="domain" description="C2H2-type" evidence="9">
    <location>
        <begin position="56"/>
        <end position="86"/>
    </location>
</feature>
<dbReference type="GO" id="GO:0000981">
    <property type="term" value="F:DNA-binding transcription factor activity, RNA polymerase II-specific"/>
    <property type="evidence" value="ECO:0007669"/>
    <property type="project" value="TreeGrafter"/>
</dbReference>
<evidence type="ECO:0000256" key="7">
    <source>
        <dbReference type="PROSITE-ProRule" id="PRU00042"/>
    </source>
</evidence>
<dbReference type="Pfam" id="PF00096">
    <property type="entry name" value="zf-C2H2"/>
    <property type="match status" value="1"/>
</dbReference>
<evidence type="ECO:0000256" key="4">
    <source>
        <dbReference type="ARBA" id="ARBA00022771"/>
    </source>
</evidence>
<reference evidence="11" key="1">
    <citation type="submission" date="2022-10" db="EMBL/GenBank/DDBJ databases">
        <title>Genome assembly of Pristionchus species.</title>
        <authorList>
            <person name="Yoshida K."/>
            <person name="Sommer R.J."/>
        </authorList>
    </citation>
    <scope>NUCLEOTIDE SEQUENCE [LARGE SCALE GENOMIC DNA]</scope>
    <source>
        <strain evidence="11">RS5460</strain>
    </source>
</reference>
<gene>
    <name evidence="10" type="ORF">PMAYCL1PPCAC_01539</name>
</gene>